<dbReference type="OrthoDB" id="73997at2759"/>
<evidence type="ECO:0000256" key="1">
    <source>
        <dbReference type="ARBA" id="ARBA00010409"/>
    </source>
</evidence>
<evidence type="ECO:0000313" key="7">
    <source>
        <dbReference type="Proteomes" id="UP000298663"/>
    </source>
</evidence>
<dbReference type="PANTHER" id="PTHR14387">
    <property type="entry name" value="THADA/DEATH RECEPTOR INTERACTING PROTEIN"/>
    <property type="match status" value="1"/>
</dbReference>
<name>A0A4U5LUC7_STECR</name>
<evidence type="ECO:0000313" key="6">
    <source>
        <dbReference type="EMBL" id="TKR59713.1"/>
    </source>
</evidence>
<comment type="caution">
    <text evidence="6">The sequence shown here is derived from an EMBL/GenBank/DDBJ whole genome shotgun (WGS) entry which is preliminary data.</text>
</comment>
<reference evidence="6 7" key="1">
    <citation type="journal article" date="2015" name="Genome Biol.">
        <title>Comparative genomics of Steinernema reveals deeply conserved gene regulatory networks.</title>
        <authorList>
            <person name="Dillman A.R."/>
            <person name="Macchietto M."/>
            <person name="Porter C.F."/>
            <person name="Rogers A."/>
            <person name="Williams B."/>
            <person name="Antoshechkin I."/>
            <person name="Lee M.M."/>
            <person name="Goodwin Z."/>
            <person name="Lu X."/>
            <person name="Lewis E.E."/>
            <person name="Goodrich-Blair H."/>
            <person name="Stock S.P."/>
            <person name="Adams B.J."/>
            <person name="Sternberg P.W."/>
            <person name="Mortazavi A."/>
        </authorList>
    </citation>
    <scope>NUCLEOTIDE SEQUENCE [LARGE SCALE GENOMIC DNA]</scope>
    <source>
        <strain evidence="6 7">ALL</strain>
    </source>
</reference>
<dbReference type="AlphaFoldDB" id="A0A4U5LUC7"/>
<accession>A0A4U5LUC7</accession>
<gene>
    <name evidence="6" type="ORF">L596_029347</name>
</gene>
<dbReference type="Pfam" id="PF10350">
    <property type="entry name" value="DUF2428"/>
    <property type="match status" value="1"/>
</dbReference>
<dbReference type="InterPro" id="IPR056842">
    <property type="entry name" value="THADA-like_TPR_C"/>
</dbReference>
<dbReference type="InterPro" id="IPR011989">
    <property type="entry name" value="ARM-like"/>
</dbReference>
<dbReference type="EMBL" id="AZBU02000012">
    <property type="protein sequence ID" value="TKR59713.1"/>
    <property type="molecule type" value="Genomic_DNA"/>
</dbReference>
<evidence type="ECO:0000256" key="3">
    <source>
        <dbReference type="ARBA" id="ARBA00035698"/>
    </source>
</evidence>
<evidence type="ECO:0000256" key="2">
    <source>
        <dbReference type="ARBA" id="ARBA00022694"/>
    </source>
</evidence>
<proteinExistence type="inferred from homology"/>
<sequence length="713" mass="80905">MHEGGRHCDACRAQHVAGRIRAGDIVEQIGGLSGLENAKKKAFKCQALLVSSWRTHKCVSNILHGFVEKLPYPSMINDEFLESVGNYYMLQLTECKHCGAFETAVEGFEALCQRLWNISENPIPEQWLEQILDAIKDGKEMGKLCLTRRSAGLPFLVCAILGTETAERRSESLKTTLETLLNIDEMEFDSKIHAINILKAVFHDNRLREAVLVGVEWAFRICIEGAGSNQWPLRNALSQLFAALLVRVFGVSRSPQRSLEVQPKCKLSAFEFFSRFPTLFSFIHEQFLLKLDHRNEFRVFPLLIIMCHLFPSTAQNVGSRRKDNSELSTFILSVFKILMTCKGEKTRELAVASLLSICENEDVYFMVEILKKALESKDELSANRTNAILLLLSGIVELQKNGKLGNKASENLVKICETLWEKYARSRSWPDFNLNLLVHLVSEVAHKDFRKRACESLVADFEDQKFALTMRPLGKILASLPEAWASPKITEKLRLEAYRFAVKAKLPLHESMVTWIVKDARESASEWVWELIATHPKEIKAQKDLAQVLSQIQFGKFTEKALESYEYACIQHKNQVAAHTLDWIRSAVVSDDCDLRIRVIQAIDTLLERKDVNSPELADLLALLLQDEDVEVREEAARAVSTRLPTQRFSLNSEICWAFVLQDRPELVSRIPEFQGSPVDGNFQRVFDGCARNPFAEAFGSSKTEVILSLIQE</sequence>
<keyword evidence="2" id="KW-0819">tRNA processing</keyword>
<dbReference type="GO" id="GO:0030488">
    <property type="term" value="P:tRNA methylation"/>
    <property type="evidence" value="ECO:0007669"/>
    <property type="project" value="TreeGrafter"/>
</dbReference>
<dbReference type="InterPro" id="IPR051954">
    <property type="entry name" value="tRNA_methyltransferase_THADA"/>
</dbReference>
<feature type="domain" description="DUF2428" evidence="4">
    <location>
        <begin position="36"/>
        <end position="231"/>
    </location>
</feature>
<comment type="similarity">
    <text evidence="1">Belongs to the THADA family.</text>
</comment>
<feature type="domain" description="tRNA (32-2'-O)-methyltransferase regulator THADA-like C-terminal TPR repeats region" evidence="5">
    <location>
        <begin position="234"/>
        <end position="390"/>
    </location>
</feature>
<organism evidence="6 7">
    <name type="scientific">Steinernema carpocapsae</name>
    <name type="common">Entomopathogenic nematode</name>
    <dbReference type="NCBI Taxonomy" id="34508"/>
    <lineage>
        <taxon>Eukaryota</taxon>
        <taxon>Metazoa</taxon>
        <taxon>Ecdysozoa</taxon>
        <taxon>Nematoda</taxon>
        <taxon>Chromadorea</taxon>
        <taxon>Rhabditida</taxon>
        <taxon>Tylenchina</taxon>
        <taxon>Panagrolaimomorpha</taxon>
        <taxon>Strongyloidoidea</taxon>
        <taxon>Steinernematidae</taxon>
        <taxon>Steinernema</taxon>
    </lineage>
</organism>
<reference evidence="6 7" key="2">
    <citation type="journal article" date="2019" name="G3 (Bethesda)">
        <title>Hybrid Assembly of the Genome of the Entomopathogenic Nematode Steinernema carpocapsae Identifies the X-Chromosome.</title>
        <authorList>
            <person name="Serra L."/>
            <person name="Macchietto M."/>
            <person name="Macias-Munoz A."/>
            <person name="McGill C.J."/>
            <person name="Rodriguez I.M."/>
            <person name="Rodriguez B."/>
            <person name="Murad R."/>
            <person name="Mortazavi A."/>
        </authorList>
    </citation>
    <scope>NUCLEOTIDE SEQUENCE [LARGE SCALE GENOMIC DNA]</scope>
    <source>
        <strain evidence="6 7">ALL</strain>
    </source>
</reference>
<dbReference type="GO" id="GO:0005829">
    <property type="term" value="C:cytosol"/>
    <property type="evidence" value="ECO:0007669"/>
    <property type="project" value="TreeGrafter"/>
</dbReference>
<dbReference type="InterPro" id="IPR019442">
    <property type="entry name" value="THADA/TRM732_DUF2428"/>
</dbReference>
<dbReference type="Proteomes" id="UP000298663">
    <property type="component" value="Unassembled WGS sequence"/>
</dbReference>
<dbReference type="PANTHER" id="PTHR14387:SF7">
    <property type="entry name" value="THYROID ADENOMA-ASSOCIATED PROTEIN"/>
    <property type="match status" value="1"/>
</dbReference>
<dbReference type="Pfam" id="PF25151">
    <property type="entry name" value="TPR_Trm732_C"/>
    <property type="match status" value="1"/>
</dbReference>
<evidence type="ECO:0000259" key="5">
    <source>
        <dbReference type="Pfam" id="PF25151"/>
    </source>
</evidence>
<dbReference type="STRING" id="34508.A0A4U5LUC7"/>
<evidence type="ECO:0000259" key="4">
    <source>
        <dbReference type="Pfam" id="PF10350"/>
    </source>
</evidence>
<keyword evidence="7" id="KW-1185">Reference proteome</keyword>
<dbReference type="SUPFAM" id="SSF48371">
    <property type="entry name" value="ARM repeat"/>
    <property type="match status" value="1"/>
</dbReference>
<protein>
    <recommendedName>
        <fullName evidence="3">tRNA (32-2'-O)-methyltransferase regulator THADA</fullName>
    </recommendedName>
</protein>
<dbReference type="InterPro" id="IPR016024">
    <property type="entry name" value="ARM-type_fold"/>
</dbReference>
<dbReference type="Gene3D" id="1.25.10.10">
    <property type="entry name" value="Leucine-rich Repeat Variant"/>
    <property type="match status" value="1"/>
</dbReference>